<dbReference type="CDD" id="cd09279">
    <property type="entry name" value="RNase_HI_like"/>
    <property type="match status" value="1"/>
</dbReference>
<dbReference type="Pfam" id="PF13456">
    <property type="entry name" value="RVT_3"/>
    <property type="match status" value="1"/>
</dbReference>
<sequence length="195" mass="21755">MVQGAVESRPITTDPLKEHIKLDRVEAQALFSDCRSCVVEFDGASKGNPGPAGAAAVLRSDSGRVICRVREGLGLATNNVAEYQAMILGLKYALKKGYTSIRVQGDSKLVCMQVLLFFDMYGVWNDIYLLGSSVFAIQLWWEIPPYVSMVFLEVCRMMEVRDDSEWRPHIGWTMGVEVGKRAKSLEPPKECLHVP</sequence>
<evidence type="ECO:0000259" key="1">
    <source>
        <dbReference type="PROSITE" id="PS50879"/>
    </source>
</evidence>
<dbReference type="PROSITE" id="PS50879">
    <property type="entry name" value="RNASE_H_1"/>
    <property type="match status" value="1"/>
</dbReference>
<name>A0A438EHH4_VITVI</name>
<accession>A0A438EHH4</accession>
<dbReference type="PANTHER" id="PTHR46387:SF2">
    <property type="entry name" value="RIBONUCLEASE HI"/>
    <property type="match status" value="1"/>
</dbReference>
<organism evidence="2 3">
    <name type="scientific">Vitis vinifera</name>
    <name type="common">Grape</name>
    <dbReference type="NCBI Taxonomy" id="29760"/>
    <lineage>
        <taxon>Eukaryota</taxon>
        <taxon>Viridiplantae</taxon>
        <taxon>Streptophyta</taxon>
        <taxon>Embryophyta</taxon>
        <taxon>Tracheophyta</taxon>
        <taxon>Spermatophyta</taxon>
        <taxon>Magnoliopsida</taxon>
        <taxon>eudicotyledons</taxon>
        <taxon>Gunneridae</taxon>
        <taxon>Pentapetalae</taxon>
        <taxon>rosids</taxon>
        <taxon>Vitales</taxon>
        <taxon>Vitaceae</taxon>
        <taxon>Viteae</taxon>
        <taxon>Vitis</taxon>
    </lineage>
</organism>
<dbReference type="SUPFAM" id="SSF53098">
    <property type="entry name" value="Ribonuclease H-like"/>
    <property type="match status" value="1"/>
</dbReference>
<protein>
    <submittedName>
        <fullName evidence="2">Uncharacterized protein Mb2253c</fullName>
    </submittedName>
</protein>
<dbReference type="InterPro" id="IPR036397">
    <property type="entry name" value="RNaseH_sf"/>
</dbReference>
<evidence type="ECO:0000313" key="3">
    <source>
        <dbReference type="Proteomes" id="UP000288805"/>
    </source>
</evidence>
<dbReference type="InterPro" id="IPR002156">
    <property type="entry name" value="RNaseH_domain"/>
</dbReference>
<dbReference type="EMBL" id="QGNW01001287">
    <property type="protein sequence ID" value="RVW47151.1"/>
    <property type="molecule type" value="Genomic_DNA"/>
</dbReference>
<dbReference type="GO" id="GO:0003676">
    <property type="term" value="F:nucleic acid binding"/>
    <property type="evidence" value="ECO:0007669"/>
    <property type="project" value="InterPro"/>
</dbReference>
<dbReference type="Gene3D" id="3.30.420.10">
    <property type="entry name" value="Ribonuclease H-like superfamily/Ribonuclease H"/>
    <property type="match status" value="1"/>
</dbReference>
<comment type="caution">
    <text evidence="2">The sequence shown here is derived from an EMBL/GenBank/DDBJ whole genome shotgun (WGS) entry which is preliminary data.</text>
</comment>
<dbReference type="GO" id="GO:0004523">
    <property type="term" value="F:RNA-DNA hybrid ribonuclease activity"/>
    <property type="evidence" value="ECO:0007669"/>
    <property type="project" value="InterPro"/>
</dbReference>
<dbReference type="Proteomes" id="UP000288805">
    <property type="component" value="Unassembled WGS sequence"/>
</dbReference>
<dbReference type="PANTHER" id="PTHR46387">
    <property type="entry name" value="POLYNUCLEOTIDYL TRANSFERASE, RIBONUCLEASE H-LIKE SUPERFAMILY PROTEIN"/>
    <property type="match status" value="1"/>
</dbReference>
<proteinExistence type="predicted"/>
<feature type="domain" description="RNase H type-1" evidence="1">
    <location>
        <begin position="33"/>
        <end position="195"/>
    </location>
</feature>
<dbReference type="InterPro" id="IPR012337">
    <property type="entry name" value="RNaseH-like_sf"/>
</dbReference>
<gene>
    <name evidence="2" type="primary">BQ2027_MB2253C_4</name>
    <name evidence="2" type="ORF">CK203_070179</name>
</gene>
<dbReference type="AlphaFoldDB" id="A0A438EHH4"/>
<evidence type="ECO:0000313" key="2">
    <source>
        <dbReference type="EMBL" id="RVW47151.1"/>
    </source>
</evidence>
<reference evidence="2 3" key="1">
    <citation type="journal article" date="2018" name="PLoS Genet.">
        <title>Population sequencing reveals clonal diversity and ancestral inbreeding in the grapevine cultivar Chardonnay.</title>
        <authorList>
            <person name="Roach M.J."/>
            <person name="Johnson D.L."/>
            <person name="Bohlmann J."/>
            <person name="van Vuuren H.J."/>
            <person name="Jones S.J."/>
            <person name="Pretorius I.S."/>
            <person name="Schmidt S.A."/>
            <person name="Borneman A.R."/>
        </authorList>
    </citation>
    <scope>NUCLEOTIDE SEQUENCE [LARGE SCALE GENOMIC DNA]</scope>
    <source>
        <strain evidence="3">cv. Chardonnay</strain>
        <tissue evidence="2">Leaf</tissue>
    </source>
</reference>